<evidence type="ECO:0000313" key="2">
    <source>
        <dbReference type="Proteomes" id="UP000178082"/>
    </source>
</evidence>
<accession>A0A1F7SNI1</accession>
<dbReference type="AlphaFoldDB" id="A0A1F7SNI1"/>
<reference evidence="1 2" key="1">
    <citation type="journal article" date="2016" name="Nat. Commun.">
        <title>Thousands of microbial genomes shed light on interconnected biogeochemical processes in an aquifer system.</title>
        <authorList>
            <person name="Anantharaman K."/>
            <person name="Brown C.T."/>
            <person name="Hug L.A."/>
            <person name="Sharon I."/>
            <person name="Castelle C.J."/>
            <person name="Probst A.J."/>
            <person name="Thomas B.C."/>
            <person name="Singh A."/>
            <person name="Wilkins M.J."/>
            <person name="Karaoz U."/>
            <person name="Brodie E.L."/>
            <person name="Williams K.H."/>
            <person name="Hubbard S.S."/>
            <person name="Banfield J.F."/>
        </authorList>
    </citation>
    <scope>NUCLEOTIDE SEQUENCE [LARGE SCALE GENOMIC DNA]</scope>
</reference>
<sequence length="108" mass="12568">MSPKKDKRNYADRRDYLIRAVKKRRKKLREMALEYKGTRCSRCGYSKCIEALEFHHLDSDGKDFGISNNGYTRSWSKIKKELDKCIVLCANCHREVHLKIAASTGNRG</sequence>
<comment type="caution">
    <text evidence="1">The sequence shown here is derived from an EMBL/GenBank/DDBJ whole genome shotgun (WGS) entry which is preliminary data.</text>
</comment>
<organism evidence="1 2">
    <name type="scientific">Candidatus Schekmanbacteria bacterium RIFCSPLOWO2_12_FULL_38_15</name>
    <dbReference type="NCBI Taxonomy" id="1817883"/>
    <lineage>
        <taxon>Bacteria</taxon>
        <taxon>Candidatus Schekmaniibacteriota</taxon>
    </lineage>
</organism>
<name>A0A1F7SNI1_9BACT</name>
<protein>
    <recommendedName>
        <fullName evidence="3">HNH nuclease domain-containing protein</fullName>
    </recommendedName>
</protein>
<gene>
    <name evidence="1" type="ORF">A3G31_04875</name>
</gene>
<dbReference type="EMBL" id="MGDI01000002">
    <property type="protein sequence ID" value="OGL55339.1"/>
    <property type="molecule type" value="Genomic_DNA"/>
</dbReference>
<proteinExistence type="predicted"/>
<dbReference type="Proteomes" id="UP000178082">
    <property type="component" value="Unassembled WGS sequence"/>
</dbReference>
<evidence type="ECO:0008006" key="3">
    <source>
        <dbReference type="Google" id="ProtNLM"/>
    </source>
</evidence>
<evidence type="ECO:0000313" key="1">
    <source>
        <dbReference type="EMBL" id="OGL55339.1"/>
    </source>
</evidence>